<evidence type="ECO:0000256" key="3">
    <source>
        <dbReference type="ARBA" id="ARBA00022516"/>
    </source>
</evidence>
<dbReference type="CDD" id="cd09137">
    <property type="entry name" value="PLDc_PGS1_euk_2"/>
    <property type="match status" value="1"/>
</dbReference>
<dbReference type="Proteomes" id="UP000324241">
    <property type="component" value="Unassembled WGS sequence"/>
</dbReference>
<dbReference type="EC" id="2.7.8.5" evidence="10"/>
<evidence type="ECO:0000313" key="13">
    <source>
        <dbReference type="EMBL" id="KAA8647610.1"/>
    </source>
</evidence>
<gene>
    <name evidence="13" type="primary">PGS1</name>
    <name evidence="13" type="ORF">ATNIH1004_006304</name>
</gene>
<feature type="domain" description="PLD phosphodiesterase" evidence="12">
    <location>
        <begin position="246"/>
        <end position="272"/>
    </location>
</feature>
<keyword evidence="3 10" id="KW-0444">Lipid biosynthesis</keyword>
<protein>
    <recommendedName>
        <fullName evidence="10">CDP-diacylglycerol--glycerol-3-phosphate 3-phosphatidyltransferase</fullName>
        <ecNumber evidence="10">2.7.8.5</ecNumber>
    </recommendedName>
</protein>
<dbReference type="PROSITE" id="PS50035">
    <property type="entry name" value="PLD"/>
    <property type="match status" value="1"/>
</dbReference>
<dbReference type="GO" id="GO:0005739">
    <property type="term" value="C:mitochondrion"/>
    <property type="evidence" value="ECO:0007669"/>
    <property type="project" value="UniProtKB-SubCell"/>
</dbReference>
<dbReference type="SUPFAM" id="SSF56024">
    <property type="entry name" value="Phospholipase D/nuclease"/>
    <property type="match status" value="2"/>
</dbReference>
<evidence type="ECO:0000256" key="1">
    <source>
        <dbReference type="ARBA" id="ARBA00005042"/>
    </source>
</evidence>
<keyword evidence="8 10" id="KW-1208">Phospholipid metabolism</keyword>
<dbReference type="InterPro" id="IPR001736">
    <property type="entry name" value="PLipase_D/transphosphatidylase"/>
</dbReference>
<accession>A0A5M9MQN5</accession>
<keyword evidence="10" id="KW-0547">Nucleotide-binding</keyword>
<dbReference type="SMART" id="SM00155">
    <property type="entry name" value="PLDc"/>
    <property type="match status" value="2"/>
</dbReference>
<comment type="function">
    <text evidence="10">Functions in the biosynthesis of the anionic phospholipids phosphatidylglycerol and cardiolipin.</text>
</comment>
<evidence type="ECO:0000313" key="14">
    <source>
        <dbReference type="Proteomes" id="UP000324241"/>
    </source>
</evidence>
<comment type="caution">
    <text evidence="13">The sequence shown here is derived from an EMBL/GenBank/DDBJ whole genome shotgun (WGS) entry which is preliminary data.</text>
</comment>
<dbReference type="InterPro" id="IPR025202">
    <property type="entry name" value="PLD-like_dom"/>
</dbReference>
<proteinExistence type="inferred from homology"/>
<dbReference type="GO" id="GO:0005524">
    <property type="term" value="F:ATP binding"/>
    <property type="evidence" value="ECO:0007669"/>
    <property type="project" value="UniProtKB-KW"/>
</dbReference>
<evidence type="ECO:0000256" key="9">
    <source>
        <dbReference type="ARBA" id="ARBA00048586"/>
    </source>
</evidence>
<keyword evidence="4 10" id="KW-0808">Transferase</keyword>
<evidence type="ECO:0000259" key="12">
    <source>
        <dbReference type="PROSITE" id="PS50035"/>
    </source>
</evidence>
<evidence type="ECO:0000256" key="4">
    <source>
        <dbReference type="ARBA" id="ARBA00022679"/>
    </source>
</evidence>
<dbReference type="EMBL" id="QUQM01000004">
    <property type="protein sequence ID" value="KAA8647610.1"/>
    <property type="molecule type" value="Genomic_DNA"/>
</dbReference>
<comment type="similarity">
    <text evidence="2 10">Belongs to the CDP-alcohol phosphatidyltransferase class-II family.</text>
</comment>
<sequence length="597" mass="66414">MKRKSAQVEVEGVPLSGLAPVTCLQCLQPRSSSTLVALVVMMALFFNLQLAWILTSRGLVGVDKMFGRISGQAFRCAVRRPVLRRKLCERKFSAYTTSTGASTTGSSTASPLASITAELDRIAPCFEVPASRITILDSPASFYKTLKDKIRKARKRIYLSTLYIGKTEYELIETLSQALRDNPDLKVSILTDALRGTRETPNPSCASLLSSLVTEHGSDRVEIRMFHTPNLTGLKKKWIPRRINEGWGLQHMKLYGIDDEIILSGANLSNDYFTNRVDRYHVFSSKELTDFYAHIHHAVCSLSFNVLPDPHNASRYFLEWPTANGAPSPLDNPDDFITYSSKVLYSLIQPSQSKPSLREKTSDQTFVYPVAQFTSLMRPDTSTEFPVVTAILRLLSTSSAFTGARWLFTAGYFNIHPVLSSLLIASTSTSEAASTTRGTVLTASPWANGFYGSSGISGMLPAAYTHLSARFLDRVAEAQRTNSIQLKEWRRGTVGTPGGWTYHAKGMWITLPKEEHPSLTFLGSSNYTKRSYSLDLEVGALVVTGDQELKKKLGAETEWVQEHSQTISRDDLRRIERRVGWNVRLAMWIVEKVGGAL</sequence>
<keyword evidence="11" id="KW-0472">Membrane</keyword>
<dbReference type="AlphaFoldDB" id="A0A5M9MQN5"/>
<dbReference type="CDD" id="cd09135">
    <property type="entry name" value="PLDc_PGS1_euk_1"/>
    <property type="match status" value="1"/>
</dbReference>
<dbReference type="PANTHER" id="PTHR12586">
    <property type="entry name" value="CDP-DIACYLGLYCEROL--SERINE O-PHOSPHATIDYLTRANSFERASE"/>
    <property type="match status" value="1"/>
</dbReference>
<dbReference type="Gene3D" id="3.30.870.10">
    <property type="entry name" value="Endonuclease Chain A"/>
    <property type="match status" value="2"/>
</dbReference>
<dbReference type="InterPro" id="IPR016270">
    <property type="entry name" value="PGS1"/>
</dbReference>
<dbReference type="GeneID" id="54329006"/>
<keyword evidence="6 10" id="KW-0443">Lipid metabolism</keyword>
<evidence type="ECO:0000256" key="7">
    <source>
        <dbReference type="ARBA" id="ARBA00023209"/>
    </source>
</evidence>
<evidence type="ECO:0000256" key="10">
    <source>
        <dbReference type="RuleBase" id="RU365024"/>
    </source>
</evidence>
<keyword evidence="11" id="KW-0812">Transmembrane</keyword>
<dbReference type="GO" id="GO:0032049">
    <property type="term" value="P:cardiolipin biosynthetic process"/>
    <property type="evidence" value="ECO:0007669"/>
    <property type="project" value="InterPro"/>
</dbReference>
<keyword evidence="10" id="KW-0496">Mitochondrion</keyword>
<evidence type="ECO:0000256" key="2">
    <source>
        <dbReference type="ARBA" id="ARBA00010682"/>
    </source>
</evidence>
<organism evidence="13 14">
    <name type="scientific">Aspergillus tanneri</name>
    <dbReference type="NCBI Taxonomy" id="1220188"/>
    <lineage>
        <taxon>Eukaryota</taxon>
        <taxon>Fungi</taxon>
        <taxon>Dikarya</taxon>
        <taxon>Ascomycota</taxon>
        <taxon>Pezizomycotina</taxon>
        <taxon>Eurotiomycetes</taxon>
        <taxon>Eurotiomycetidae</taxon>
        <taxon>Eurotiales</taxon>
        <taxon>Aspergillaceae</taxon>
        <taxon>Aspergillus</taxon>
        <taxon>Aspergillus subgen. Circumdati</taxon>
    </lineage>
</organism>
<keyword evidence="11" id="KW-1133">Transmembrane helix</keyword>
<evidence type="ECO:0000256" key="11">
    <source>
        <dbReference type="SAM" id="Phobius"/>
    </source>
</evidence>
<dbReference type="OrthoDB" id="10250191at2759"/>
<reference evidence="13 14" key="1">
    <citation type="submission" date="2019-08" db="EMBL/GenBank/DDBJ databases">
        <title>The genome sequence of a newly discovered highly antifungal drug resistant Aspergillus species, Aspergillus tanneri NIH 1004.</title>
        <authorList>
            <person name="Mounaud S."/>
            <person name="Singh I."/>
            <person name="Joardar V."/>
            <person name="Pakala S."/>
            <person name="Pakala S."/>
            <person name="Venepally P."/>
            <person name="Chung J.K."/>
            <person name="Losada L."/>
            <person name="Nierman W.C."/>
        </authorList>
    </citation>
    <scope>NUCLEOTIDE SEQUENCE [LARGE SCALE GENOMIC DNA]</scope>
    <source>
        <strain evidence="13 14">NIH1004</strain>
    </source>
</reference>
<evidence type="ECO:0000256" key="8">
    <source>
        <dbReference type="ARBA" id="ARBA00023264"/>
    </source>
</evidence>
<dbReference type="RefSeq" id="XP_033426971.1">
    <property type="nucleotide sequence ID" value="XM_033570939.1"/>
</dbReference>
<dbReference type="Pfam" id="PF13091">
    <property type="entry name" value="PLDc_2"/>
    <property type="match status" value="1"/>
</dbReference>
<comment type="subcellular location">
    <subcellularLocation>
        <location evidence="10">Mitochondrion</location>
    </subcellularLocation>
</comment>
<evidence type="ECO:0000256" key="6">
    <source>
        <dbReference type="ARBA" id="ARBA00023098"/>
    </source>
</evidence>
<keyword evidence="10" id="KW-0067">ATP-binding</keyword>
<dbReference type="VEuPathDB" id="FungiDB:EYZ11_003221"/>
<comment type="catalytic activity">
    <reaction evidence="9 10">
        <text>a CDP-1,2-diacyl-sn-glycerol + sn-glycerol 3-phosphate = a 1,2-diacyl-sn-glycero-3-phospho-(1'-sn-glycero-3'-phosphate) + CMP + H(+)</text>
        <dbReference type="Rhea" id="RHEA:12593"/>
        <dbReference type="ChEBI" id="CHEBI:15378"/>
        <dbReference type="ChEBI" id="CHEBI:57597"/>
        <dbReference type="ChEBI" id="CHEBI:58332"/>
        <dbReference type="ChEBI" id="CHEBI:60110"/>
        <dbReference type="ChEBI" id="CHEBI:60377"/>
        <dbReference type="EC" id="2.7.8.5"/>
    </reaction>
</comment>
<feature type="transmembrane region" description="Helical" evidence="11">
    <location>
        <begin position="35"/>
        <end position="54"/>
    </location>
</feature>
<dbReference type="UniPathway" id="UPA00084">
    <property type="reaction ID" value="UER00503"/>
</dbReference>
<name>A0A5M9MQN5_9EURO</name>
<keyword evidence="7 10" id="KW-0594">Phospholipid biosynthesis</keyword>
<evidence type="ECO:0000256" key="5">
    <source>
        <dbReference type="ARBA" id="ARBA00022737"/>
    </source>
</evidence>
<dbReference type="GO" id="GO:0008444">
    <property type="term" value="F:CDP-diacylglycerol-glycerol-3-phosphate 3-phosphatidyltransferase activity"/>
    <property type="evidence" value="ECO:0007669"/>
    <property type="project" value="UniProtKB-EC"/>
</dbReference>
<keyword evidence="5" id="KW-0677">Repeat</keyword>
<dbReference type="PANTHER" id="PTHR12586:SF1">
    <property type="entry name" value="CDP-DIACYLGLYCEROL--GLYCEROL-3-PHOSPHATE 3-PHOSPHATIDYLTRANSFERASE, MITOCHONDRIAL"/>
    <property type="match status" value="1"/>
</dbReference>
<comment type="pathway">
    <text evidence="1 10">Phospholipid metabolism; phosphatidylglycerol biosynthesis; phosphatidylglycerol from CDP-diacylglycerol: step 1/2.</text>
</comment>